<accession>A0A3S8U7P3</accession>
<protein>
    <submittedName>
        <fullName evidence="2">DUF2169 domain-containing protein</fullName>
    </submittedName>
</protein>
<name>A0A3S8U7P3_9RHOB</name>
<dbReference type="InterPro" id="IPR018683">
    <property type="entry name" value="DUF2169"/>
</dbReference>
<dbReference type="EMBL" id="CP034328">
    <property type="protein sequence ID" value="AZL59588.1"/>
    <property type="molecule type" value="Genomic_DNA"/>
</dbReference>
<evidence type="ECO:0000313" key="2">
    <source>
        <dbReference type="EMBL" id="AZL59588.1"/>
    </source>
</evidence>
<dbReference type="AlphaFoldDB" id="A0A3S8U7P3"/>
<dbReference type="Proteomes" id="UP000282002">
    <property type="component" value="Chromosome"/>
</dbReference>
<sequence length="365" mass="40350">MLIRTSTRYPCQFTMGMDAEGREFLSLVIKATFDFPAPGGVPLKAKVQRPLIMADEYIGAPGFSAPQWETDFAFRKSACDVVAQGAAYAPGGKPAERVRVGLRVGDWTKQFDVVGPRQWRTLGPSITATRPFPFTHLAFGYDTAFGGPDRSRTDEKSPPVYADNPYGLGFATVRAGSRVDGLDLPLTEAVDDPVTSPFGAHRPMALGPIPRVFPTRLRYAGTYDDNWKDNIFPFLPPDFDERYYQCAPPDQQIAPPASGTPVVIVGMTPQGREEFRLPETSLPVTIFRGRSVALQTTLRPDTLAFDCEARQFTLTWRCDTRIHRIITEFSEAWVGPPSRGLIRARDAGKSYLTLDPATRAPEAVE</sequence>
<evidence type="ECO:0000313" key="3">
    <source>
        <dbReference type="Proteomes" id="UP000282002"/>
    </source>
</evidence>
<keyword evidence="3" id="KW-1185">Reference proteome</keyword>
<dbReference type="Pfam" id="PF09937">
    <property type="entry name" value="DUF2169"/>
    <property type="match status" value="1"/>
</dbReference>
<proteinExistence type="predicted"/>
<evidence type="ECO:0000259" key="1">
    <source>
        <dbReference type="Pfam" id="PF09937"/>
    </source>
</evidence>
<dbReference type="OrthoDB" id="237820at2"/>
<reference evidence="2 3" key="1">
    <citation type="submission" date="2018-12" db="EMBL/GenBank/DDBJ databases">
        <title>Complete genome sequencing of Tabrizicola sp. K13M18.</title>
        <authorList>
            <person name="Bae J.-W."/>
        </authorList>
    </citation>
    <scope>NUCLEOTIDE SEQUENCE [LARGE SCALE GENOMIC DNA]</scope>
    <source>
        <strain evidence="2 3">K13M18</strain>
    </source>
</reference>
<gene>
    <name evidence="2" type="ORF">EI545_12535</name>
</gene>
<organism evidence="2 3">
    <name type="scientific">Tabrizicola piscis</name>
    <dbReference type="NCBI Taxonomy" id="2494374"/>
    <lineage>
        <taxon>Bacteria</taxon>
        <taxon>Pseudomonadati</taxon>
        <taxon>Pseudomonadota</taxon>
        <taxon>Alphaproteobacteria</taxon>
        <taxon>Rhodobacterales</taxon>
        <taxon>Paracoccaceae</taxon>
        <taxon>Tabrizicola</taxon>
    </lineage>
</organism>
<dbReference type="KEGG" id="taw:EI545_12535"/>
<dbReference type="RefSeq" id="WP_125325783.1">
    <property type="nucleotide sequence ID" value="NZ_CP034328.1"/>
</dbReference>
<feature type="domain" description="DUF2169" evidence="1">
    <location>
        <begin position="20"/>
        <end position="317"/>
    </location>
</feature>